<dbReference type="GO" id="GO:0000781">
    <property type="term" value="C:chromosome, telomeric region"/>
    <property type="evidence" value="ECO:0007669"/>
    <property type="project" value="GOC"/>
</dbReference>
<feature type="domain" description="WAC" evidence="6">
    <location>
        <begin position="39"/>
        <end position="146"/>
    </location>
</feature>
<feature type="compositionally biased region" description="Basic and acidic residues" evidence="4">
    <location>
        <begin position="691"/>
        <end position="716"/>
    </location>
</feature>
<accession>A0A139IRU5</accession>
<protein>
    <recommendedName>
        <fullName evidence="9">WAC domain-containing protein</fullName>
    </recommendedName>
</protein>
<evidence type="ECO:0000313" key="7">
    <source>
        <dbReference type="EMBL" id="KXT17528.1"/>
    </source>
</evidence>
<dbReference type="Pfam" id="PF02791">
    <property type="entry name" value="DDT"/>
    <property type="match status" value="1"/>
</dbReference>
<comment type="subcellular location">
    <subcellularLocation>
        <location evidence="1 3">Nucleus</location>
    </subcellularLocation>
</comment>
<reference evidence="7 8" key="1">
    <citation type="submission" date="2015-07" db="EMBL/GenBank/DDBJ databases">
        <title>Comparative genomics of the Sigatoka disease complex on banana suggests a link between parallel evolutionary changes in Pseudocercospora fijiensis and Pseudocercospora eumusae and increased virulence on the banana host.</title>
        <authorList>
            <person name="Chang T.-C."/>
            <person name="Salvucci A."/>
            <person name="Crous P.W."/>
            <person name="Stergiopoulos I."/>
        </authorList>
    </citation>
    <scope>NUCLEOTIDE SEQUENCE [LARGE SCALE GENOMIC DNA]</scope>
    <source>
        <strain evidence="7 8">CBS 116634</strain>
    </source>
</reference>
<evidence type="ECO:0000259" key="5">
    <source>
        <dbReference type="PROSITE" id="PS50827"/>
    </source>
</evidence>
<evidence type="ECO:0000259" key="6">
    <source>
        <dbReference type="PROSITE" id="PS51136"/>
    </source>
</evidence>
<feature type="region of interest" description="Disordered" evidence="4">
    <location>
        <begin position="444"/>
        <end position="475"/>
    </location>
</feature>
<dbReference type="PROSITE" id="PS50827">
    <property type="entry name" value="DDT"/>
    <property type="match status" value="1"/>
</dbReference>
<dbReference type="EMBL" id="LFZO01000019">
    <property type="protein sequence ID" value="KXT17529.1"/>
    <property type="molecule type" value="Genomic_DNA"/>
</dbReference>
<evidence type="ECO:0000256" key="2">
    <source>
        <dbReference type="ARBA" id="ARBA00023242"/>
    </source>
</evidence>
<dbReference type="Pfam" id="PF15613">
    <property type="entry name" value="WSD"/>
    <property type="match status" value="1"/>
</dbReference>
<feature type="domain" description="DDT" evidence="5">
    <location>
        <begin position="372"/>
        <end position="435"/>
    </location>
</feature>
<comment type="caution">
    <text evidence="7">The sequence shown here is derived from an EMBL/GenBank/DDBJ whole genome shotgun (WGS) entry which is preliminary data.</text>
</comment>
<dbReference type="InterPro" id="IPR028941">
    <property type="entry name" value="WHIM2_dom"/>
</dbReference>
<gene>
    <name evidence="7" type="ORF">AC579_3223</name>
</gene>
<dbReference type="InterPro" id="IPR013136">
    <property type="entry name" value="WSTF_Acf1_Cbp146"/>
</dbReference>
<feature type="compositionally biased region" description="Acidic residues" evidence="4">
    <location>
        <begin position="450"/>
        <end position="462"/>
    </location>
</feature>
<dbReference type="EMBL" id="LFZO01000019">
    <property type="protein sequence ID" value="KXT17528.1"/>
    <property type="molecule type" value="Genomic_DNA"/>
</dbReference>
<evidence type="ECO:0000256" key="3">
    <source>
        <dbReference type="PROSITE-ProRule" id="PRU00475"/>
    </source>
</evidence>
<dbReference type="Proteomes" id="UP000073492">
    <property type="component" value="Unassembled WGS sequence"/>
</dbReference>
<dbReference type="STRING" id="113226.A0A139IRU5"/>
<dbReference type="GO" id="GO:0005634">
    <property type="term" value="C:nucleus"/>
    <property type="evidence" value="ECO:0007669"/>
    <property type="project" value="UniProtKB-SubCell"/>
</dbReference>
<keyword evidence="8" id="KW-1185">Reference proteome</keyword>
<dbReference type="AlphaFoldDB" id="A0A139IRU5"/>
<evidence type="ECO:0008006" key="9">
    <source>
        <dbReference type="Google" id="ProtNLM"/>
    </source>
</evidence>
<proteinExistence type="predicted"/>
<name>A0A139IRU5_9PEZI</name>
<dbReference type="GO" id="GO:0031509">
    <property type="term" value="P:subtelomeric heterochromatin formation"/>
    <property type="evidence" value="ECO:0007669"/>
    <property type="project" value="TreeGrafter"/>
</dbReference>
<sequence>MVRKLQTECERPTNNGKQVLNKRKPVHLIPSPNNIPDNAEVYVMKGTDEIFTDYEKYLKRFDWLNQKKFTDAVNGKSGLTFWDALESETKSSASIENVFPEVLRDPILRKVQFSTISRMDELVNTIYDEFKSDYFPGEDVMCTLDNGEQFEGAIREKAKFPMIRGADGSVQREPFSRYFIKTPNPYEEALLDDKHIRRDRKIFTKQNLRAFLKNSLQREAWTGAPWLVKEHLAIQYRLPMEIPQHLFQDAKLLQTKPQVMSMRPPKIKKPKGMTAAEFEQMRQHEMMVMQQQQQQQRGGAPHQPPMNYHQQQMATRMEPRPAPPPVIKYPIEDLDLPPKRNGTTRPELKFFTEEMTEYVRGGRKIYLDDIEMESMGMLLEVWNTLNVQCEVYVLDSFTFDDFVDAMRYSELDQPCELFEEIHCAVLKLFVDEKGTKILVRDMPKKKIEEPPADDSEMQDESEVSTPVADVPARSTRSRLSHIENAADMPGSPQAENANRAAEMLVERDWVDRLAARDFEDGGWQVTVVGILHQLSSSPGFKAKCEKILAHLAPMDSEPTKETARVQYASMDINLRIAALQMLTIMTVRTDKIKDFLETCSEDMTDVRKRKIEHQREKKTAMEELAVKDREYKILLPDNMPPSPTIEPIPVDADATEESIELNGTGSSPDPDDDAPIGGRSLRRGNDRKRKREEEQARRDKERAEKAEAAKKQTKEAKAFNKLKKEIQELKDRINSHEEKIAECDSDLREANVQRTKVLGKDRFCNRYYWFERNGQPFGGLPSSSTASYGYANGRIWVQGPDDMEREGFIDRTKEEQAEYQARFQLTVPQRRTQEEGATILNNANEWGFYDDPDRLDNLIGWLDDRGEREKKLRKELLEWRDKIAQYMEAHKRFMIEEAAKKTDVEEEAPSRISTRKREAEEQADSQPRCLKWTNTMAVDEFGHIHSRAPPKKKEKKAPAARELKGLAVPLNRNGKPSTRQGERYSFK</sequence>
<feature type="compositionally biased region" description="Basic residues" evidence="4">
    <location>
        <begin position="944"/>
        <end position="955"/>
    </location>
</feature>
<keyword evidence="2 3" id="KW-0539">Nucleus</keyword>
<organism evidence="7 8">
    <name type="scientific">Pseudocercospora musae</name>
    <dbReference type="NCBI Taxonomy" id="113226"/>
    <lineage>
        <taxon>Eukaryota</taxon>
        <taxon>Fungi</taxon>
        <taxon>Dikarya</taxon>
        <taxon>Ascomycota</taxon>
        <taxon>Pezizomycotina</taxon>
        <taxon>Dothideomycetes</taxon>
        <taxon>Dothideomycetidae</taxon>
        <taxon>Mycosphaerellales</taxon>
        <taxon>Mycosphaerellaceae</taxon>
        <taxon>Pseudocercospora</taxon>
    </lineage>
</organism>
<dbReference type="PANTHER" id="PTHR32075:SF6">
    <property type="entry name" value="ISWI CHROMATIN-REMODELING COMPLEX SUBUNIT YPL216W-RELATED"/>
    <property type="match status" value="1"/>
</dbReference>
<dbReference type="PROSITE" id="PS51136">
    <property type="entry name" value="WAC"/>
    <property type="match status" value="1"/>
</dbReference>
<dbReference type="InterPro" id="IPR018501">
    <property type="entry name" value="DDT_dom"/>
</dbReference>
<evidence type="ECO:0000256" key="1">
    <source>
        <dbReference type="ARBA" id="ARBA00004123"/>
    </source>
</evidence>
<feature type="region of interest" description="Disordered" evidence="4">
    <location>
        <begin position="900"/>
        <end position="987"/>
    </location>
</feature>
<dbReference type="PANTHER" id="PTHR32075">
    <property type="entry name" value="ISWI CHROMATIN-REMODELING COMPLEX SUBUNIT YPL216W-RELATED"/>
    <property type="match status" value="1"/>
</dbReference>
<dbReference type="Pfam" id="PF10537">
    <property type="entry name" value="WAC_Acf1_DNA_bd"/>
    <property type="match status" value="1"/>
</dbReference>
<dbReference type="OrthoDB" id="332390at2759"/>
<evidence type="ECO:0000256" key="4">
    <source>
        <dbReference type="SAM" id="MobiDB-lite"/>
    </source>
</evidence>
<evidence type="ECO:0000313" key="8">
    <source>
        <dbReference type="Proteomes" id="UP000073492"/>
    </source>
</evidence>
<feature type="compositionally biased region" description="Basic residues" evidence="4">
    <location>
        <begin position="680"/>
        <end position="690"/>
    </location>
</feature>
<dbReference type="GO" id="GO:0000785">
    <property type="term" value="C:chromatin"/>
    <property type="evidence" value="ECO:0007669"/>
    <property type="project" value="UniProtKB-ARBA"/>
</dbReference>
<feature type="region of interest" description="Disordered" evidence="4">
    <location>
        <begin position="660"/>
        <end position="716"/>
    </location>
</feature>